<accession>A0A8D5JNT5</accession>
<evidence type="ECO:0000259" key="5">
    <source>
        <dbReference type="Pfam" id="PF00590"/>
    </source>
</evidence>
<evidence type="ECO:0000256" key="2">
    <source>
        <dbReference type="ARBA" id="ARBA00005879"/>
    </source>
</evidence>
<name>A0A8D5JNT5_9BACT</name>
<dbReference type="NCBIfam" id="TIGR01467">
    <property type="entry name" value="cobI_cbiL"/>
    <property type="match status" value="1"/>
</dbReference>
<sequence length="244" mass="26758">MQGTFYVIGVGPGDPGLMTLNAVRTLEKCDVWFAPSAFRHGESMALNIAGGEVDSTGKTILTHHFPMKQVHRGQRPEEEVGQAWREAADTILGYLQSGKDVAFPTLGDPAIYSTGFYVCETLEKIGQPFNVKIIPGVSAIGASSAVTETPLCLGDEKLVVIPATFEDCEIEKVLQVSDTVVFMKVHKVMAQLVKLLDGLDLLENAVLVERCSLGDEKIWPDIRQAVGKEIHYFSTIIVRQKKLR</sequence>
<dbReference type="CDD" id="cd11645">
    <property type="entry name" value="Precorrin_2_C20_MT"/>
    <property type="match status" value="1"/>
</dbReference>
<organism evidence="6 7">
    <name type="scientific">Desulfomarina profundi</name>
    <dbReference type="NCBI Taxonomy" id="2772557"/>
    <lineage>
        <taxon>Bacteria</taxon>
        <taxon>Pseudomonadati</taxon>
        <taxon>Thermodesulfobacteriota</taxon>
        <taxon>Desulfobulbia</taxon>
        <taxon>Desulfobulbales</taxon>
        <taxon>Desulfobulbaceae</taxon>
        <taxon>Desulfomarina</taxon>
    </lineage>
</organism>
<dbReference type="PANTHER" id="PTHR43467:SF2">
    <property type="entry name" value="COBALT-PRECORRIN-2 C(20)-METHYLTRANSFERASE"/>
    <property type="match status" value="1"/>
</dbReference>
<evidence type="ECO:0000256" key="3">
    <source>
        <dbReference type="ARBA" id="ARBA00022573"/>
    </source>
</evidence>
<dbReference type="EMBL" id="AP024086">
    <property type="protein sequence ID" value="BCL60500.1"/>
    <property type="molecule type" value="Genomic_DNA"/>
</dbReference>
<reference evidence="6" key="1">
    <citation type="submission" date="2020-09" db="EMBL/GenBank/DDBJ databases">
        <title>Desulfogranum mesoprofundum gen. nov., sp. nov., a novel mesophilic, sulfate-reducing chemolithoautotroph isolated from a deep-sea hydrothermal vent chimney in the Suiyo Seamount.</title>
        <authorList>
            <person name="Hashimoto Y."/>
            <person name="Nakagawa S."/>
        </authorList>
    </citation>
    <scope>NUCLEOTIDE SEQUENCE</scope>
    <source>
        <strain evidence="6">KT2</strain>
    </source>
</reference>
<dbReference type="PIRSF" id="PIRSF036427">
    <property type="entry name" value="Precrrn-2_mtase"/>
    <property type="match status" value="1"/>
</dbReference>
<dbReference type="Proteomes" id="UP000826725">
    <property type="component" value="Chromosome"/>
</dbReference>
<dbReference type="InterPro" id="IPR006364">
    <property type="entry name" value="CobI/CbiL/CobIJ_dom"/>
</dbReference>
<dbReference type="AlphaFoldDB" id="A0A8D5JNT5"/>
<evidence type="ECO:0000256" key="4">
    <source>
        <dbReference type="PIRNR" id="PIRNR036427"/>
    </source>
</evidence>
<dbReference type="GO" id="GO:0009236">
    <property type="term" value="P:cobalamin biosynthetic process"/>
    <property type="evidence" value="ECO:0007669"/>
    <property type="project" value="UniProtKB-KW"/>
</dbReference>
<keyword evidence="3" id="KW-0169">Cobalamin biosynthesis</keyword>
<proteinExistence type="inferred from homology"/>
<evidence type="ECO:0000256" key="1">
    <source>
        <dbReference type="ARBA" id="ARBA00004953"/>
    </source>
</evidence>
<comment type="similarity">
    <text evidence="2 4">Belongs to the precorrin methyltransferase family.</text>
</comment>
<comment type="pathway">
    <text evidence="1">Cofactor biosynthesis; adenosylcobalamin biosynthesis.</text>
</comment>
<evidence type="ECO:0000313" key="7">
    <source>
        <dbReference type="Proteomes" id="UP000826725"/>
    </source>
</evidence>
<dbReference type="PANTHER" id="PTHR43467">
    <property type="entry name" value="COBALT-PRECORRIN-2 C(20)-METHYLTRANSFERASE"/>
    <property type="match status" value="1"/>
</dbReference>
<dbReference type="KEGG" id="dbk:DGMP_11930"/>
<dbReference type="GO" id="GO:0030788">
    <property type="term" value="F:precorrin-2 C20-methyltransferase activity"/>
    <property type="evidence" value="ECO:0007669"/>
    <property type="project" value="InterPro"/>
</dbReference>
<dbReference type="Pfam" id="PF00590">
    <property type="entry name" value="TP_methylase"/>
    <property type="match status" value="1"/>
</dbReference>
<dbReference type="InterPro" id="IPR012382">
    <property type="entry name" value="CobI/CbiL"/>
</dbReference>
<evidence type="ECO:0000313" key="6">
    <source>
        <dbReference type="EMBL" id="BCL60500.1"/>
    </source>
</evidence>
<dbReference type="InterPro" id="IPR000878">
    <property type="entry name" value="4pyrrol_Mease"/>
</dbReference>
<keyword evidence="7" id="KW-1185">Reference proteome</keyword>
<protein>
    <submittedName>
        <fullName evidence="6">Precorrin-2 C(20)-methyltransferase</fullName>
    </submittedName>
</protein>
<gene>
    <name evidence="6" type="primary">cbiL</name>
    <name evidence="6" type="ORF">DGMP_11930</name>
</gene>
<feature type="domain" description="Tetrapyrrole methylase" evidence="5">
    <location>
        <begin position="4"/>
        <end position="219"/>
    </location>
</feature>